<accession>A0A7H8QUY5</accession>
<dbReference type="InterPro" id="IPR050312">
    <property type="entry name" value="IolE/XylAMocC-like"/>
</dbReference>
<dbReference type="SUPFAM" id="SSF53223">
    <property type="entry name" value="Aminoacid dehydrogenase-like, N-terminal domain"/>
    <property type="match status" value="1"/>
</dbReference>
<evidence type="ECO:0000259" key="1">
    <source>
        <dbReference type="Pfam" id="PF01261"/>
    </source>
</evidence>
<dbReference type="GO" id="GO:0004764">
    <property type="term" value="F:shikimate 3-dehydrogenase (NADP+) activity"/>
    <property type="evidence" value="ECO:0007669"/>
    <property type="project" value="InterPro"/>
</dbReference>
<dbReference type="InterPro" id="IPR036237">
    <property type="entry name" value="Xyl_isomerase-like_sf"/>
</dbReference>
<protein>
    <recommendedName>
        <fullName evidence="5">Shikimate dehydrogenase substrate binding N-terminal domain-containing protein</fullName>
    </recommendedName>
</protein>
<dbReference type="Proteomes" id="UP000509510">
    <property type="component" value="Chromosome III"/>
</dbReference>
<proteinExistence type="predicted"/>
<feature type="domain" description="Shikimate dehydrogenase substrate binding N-terminal" evidence="2">
    <location>
        <begin position="19"/>
        <end position="98"/>
    </location>
</feature>
<keyword evidence="4" id="KW-1185">Reference proteome</keyword>
<dbReference type="Gene3D" id="3.40.50.10860">
    <property type="entry name" value="Leucine Dehydrogenase, chain A, domain 1"/>
    <property type="match status" value="1"/>
</dbReference>
<evidence type="ECO:0008006" key="5">
    <source>
        <dbReference type="Google" id="ProtNLM"/>
    </source>
</evidence>
<name>A0A7H8QUY5_TALRU</name>
<dbReference type="OrthoDB" id="204377at2759"/>
<dbReference type="EMBL" id="CP055900">
    <property type="protein sequence ID" value="QKX57789.1"/>
    <property type="molecule type" value="Genomic_DNA"/>
</dbReference>
<organism evidence="3 4">
    <name type="scientific">Talaromyces rugulosus</name>
    <name type="common">Penicillium rugulosum</name>
    <dbReference type="NCBI Taxonomy" id="121627"/>
    <lineage>
        <taxon>Eukaryota</taxon>
        <taxon>Fungi</taxon>
        <taxon>Dikarya</taxon>
        <taxon>Ascomycota</taxon>
        <taxon>Pezizomycotina</taxon>
        <taxon>Eurotiomycetes</taxon>
        <taxon>Eurotiomycetidae</taxon>
        <taxon>Eurotiales</taxon>
        <taxon>Trichocomaceae</taxon>
        <taxon>Talaromyces</taxon>
        <taxon>Talaromyces sect. Islandici</taxon>
    </lineage>
</organism>
<dbReference type="InterPro" id="IPR036291">
    <property type="entry name" value="NAD(P)-bd_dom_sf"/>
</dbReference>
<dbReference type="Gene3D" id="3.40.50.720">
    <property type="entry name" value="NAD(P)-binding Rossmann-like Domain"/>
    <property type="match status" value="1"/>
</dbReference>
<feature type="domain" description="Xylose isomerase-like TIM barrel" evidence="1">
    <location>
        <begin position="370"/>
        <end position="596"/>
    </location>
</feature>
<dbReference type="AlphaFoldDB" id="A0A7H8QUY5"/>
<dbReference type="SUPFAM" id="SSF51658">
    <property type="entry name" value="Xylose isomerase-like"/>
    <property type="match status" value="1"/>
</dbReference>
<evidence type="ECO:0000259" key="2">
    <source>
        <dbReference type="Pfam" id="PF08501"/>
    </source>
</evidence>
<gene>
    <name evidence="3" type="ORF">TRUGW13939_04909</name>
</gene>
<sequence>MSTTRISEPGDQRAFTYFVGVGLSHSLSPPLHDFVANSLGLGWKFVAHECDSVEEGIRLFRQPSFAGGVVTMPYKTAIMKHLDGLDEQCIKIGACNNVYRAADGSLRGANTDWCGVEGCLATASDVGKGRPALIVGAGGAARAAIYALHERLACNLIYVVNRDKDEVAALLKDTASYGPGLSVKHLDCLEAAKNIGQESDPFYIVGGVPDYEPQSAAELEGREILVHFLKNARQPGVLLDICYKPRRTRTIKLGEQYGWHVVDGTMVIGRQVYEQYRLWCGEATANMIPLQEAWTPSFPIDIWLRNCRYLLIDARCSFLVVAALTKKTHIEYGSYDNYLAKMSCAPAISTMSLGRAWVHQMPEKLRQAGLAGFQGVEMFYEDLEYMAKEAYGDCSRPEHILAAARQARSLCDDNGLVVMALQPFWFYEGLIDRHEHELRIEKLKLWFQIAKILNTDLIQIPSNFLPEKHISGDLDLIVSDLIEVADLGLQQSPPIRFAYESLAWSTYINTWEQSWDIVQRVNRSNFGCCLDTFNIAGRVWADPASPTGKTPNADADIEASLDRLRRTVDVRKIFFLQVVDAEEMETPLIEGHPWHDAAQPSRMSWSRNARLFAYETDRGGYLPILKVARVIFEDLKP</sequence>
<dbReference type="PANTHER" id="PTHR12110:SF21">
    <property type="entry name" value="XYLOSE ISOMERASE-LIKE TIM BARREL DOMAIN-CONTAINING PROTEIN"/>
    <property type="match status" value="1"/>
</dbReference>
<dbReference type="SUPFAM" id="SSF51735">
    <property type="entry name" value="NAD(P)-binding Rossmann-fold domains"/>
    <property type="match status" value="1"/>
</dbReference>
<reference evidence="4" key="1">
    <citation type="submission" date="2020-06" db="EMBL/GenBank/DDBJ databases">
        <title>A chromosome-scale genome assembly of Talaromyces rugulosus W13939.</title>
        <authorList>
            <person name="Wang B."/>
            <person name="Guo L."/>
            <person name="Ye K."/>
            <person name="Wang L."/>
        </authorList>
    </citation>
    <scope>NUCLEOTIDE SEQUENCE [LARGE SCALE GENOMIC DNA]</scope>
    <source>
        <strain evidence="4">W13939</strain>
    </source>
</reference>
<evidence type="ECO:0000313" key="4">
    <source>
        <dbReference type="Proteomes" id="UP000509510"/>
    </source>
</evidence>
<dbReference type="InterPro" id="IPR013708">
    <property type="entry name" value="Shikimate_DH-bd_N"/>
</dbReference>
<dbReference type="InterPro" id="IPR013022">
    <property type="entry name" value="Xyl_isomerase-like_TIM-brl"/>
</dbReference>
<dbReference type="PANTHER" id="PTHR12110">
    <property type="entry name" value="HYDROXYPYRUVATE ISOMERASE"/>
    <property type="match status" value="1"/>
</dbReference>
<dbReference type="InterPro" id="IPR046346">
    <property type="entry name" value="Aminoacid_DH-like_N_sf"/>
</dbReference>
<dbReference type="Pfam" id="PF08501">
    <property type="entry name" value="Shikimate_dh_N"/>
    <property type="match status" value="1"/>
</dbReference>
<evidence type="ECO:0000313" key="3">
    <source>
        <dbReference type="EMBL" id="QKX57789.1"/>
    </source>
</evidence>
<dbReference type="GeneID" id="55992407"/>
<dbReference type="Pfam" id="PF01261">
    <property type="entry name" value="AP_endonuc_2"/>
    <property type="match status" value="1"/>
</dbReference>
<dbReference type="KEGG" id="trg:TRUGW13939_04909"/>
<dbReference type="RefSeq" id="XP_035343967.1">
    <property type="nucleotide sequence ID" value="XM_035488074.1"/>
</dbReference>
<dbReference type="Gene3D" id="3.20.20.150">
    <property type="entry name" value="Divalent-metal-dependent TIM barrel enzymes"/>
    <property type="match status" value="1"/>
</dbReference>